<name>D8PTF9_SCHCM</name>
<accession>D8PTF9</accession>
<dbReference type="OMA" id="VETFHEP"/>
<keyword evidence="2" id="KW-0812">Transmembrane</keyword>
<evidence type="ECO:0000256" key="1">
    <source>
        <dbReference type="SAM" id="MobiDB-lite"/>
    </source>
</evidence>
<dbReference type="InterPro" id="IPR045339">
    <property type="entry name" value="DUF6534"/>
</dbReference>
<evidence type="ECO:0000313" key="5">
    <source>
        <dbReference type="Proteomes" id="UP000007431"/>
    </source>
</evidence>
<dbReference type="Pfam" id="PF20152">
    <property type="entry name" value="DUF6534"/>
    <property type="match status" value="1"/>
</dbReference>
<feature type="domain" description="DUF6534" evidence="3">
    <location>
        <begin position="142"/>
        <end position="225"/>
    </location>
</feature>
<reference evidence="4 5" key="1">
    <citation type="journal article" date="2010" name="Nat. Biotechnol.">
        <title>Genome sequence of the model mushroom Schizophyllum commune.</title>
        <authorList>
            <person name="Ohm R.A."/>
            <person name="de Jong J.F."/>
            <person name="Lugones L.G."/>
            <person name="Aerts A."/>
            <person name="Kothe E."/>
            <person name="Stajich J.E."/>
            <person name="de Vries R.P."/>
            <person name="Record E."/>
            <person name="Levasseur A."/>
            <person name="Baker S.E."/>
            <person name="Bartholomew K.A."/>
            <person name="Coutinho P.M."/>
            <person name="Erdmann S."/>
            <person name="Fowler T.J."/>
            <person name="Gathman A.C."/>
            <person name="Lombard V."/>
            <person name="Henrissat B."/>
            <person name="Knabe N."/>
            <person name="Kuees U."/>
            <person name="Lilly W.W."/>
            <person name="Lindquist E."/>
            <person name="Lucas S."/>
            <person name="Magnuson J.K."/>
            <person name="Piumi F."/>
            <person name="Raudaskoski M."/>
            <person name="Salamov A."/>
            <person name="Schmutz J."/>
            <person name="Schwarze F.W.M.R."/>
            <person name="vanKuyk P.A."/>
            <person name="Horton J.S."/>
            <person name="Grigoriev I.V."/>
            <person name="Woesten H.A.B."/>
        </authorList>
    </citation>
    <scope>NUCLEOTIDE SEQUENCE [LARGE SCALE GENOMIC DNA]</scope>
    <source>
        <strain evidence="5">H4-8 / FGSC 9210</strain>
    </source>
</reference>
<dbReference type="HOGENOM" id="CLU_046025_5_4_1"/>
<dbReference type="EMBL" id="GL377303">
    <property type="protein sequence ID" value="EFJ01312.1"/>
    <property type="molecule type" value="Genomic_DNA"/>
</dbReference>
<evidence type="ECO:0000259" key="3">
    <source>
        <dbReference type="Pfam" id="PF20152"/>
    </source>
</evidence>
<keyword evidence="2" id="KW-1133">Transmembrane helix</keyword>
<keyword evidence="2" id="KW-0472">Membrane</keyword>
<feature type="transmembrane region" description="Helical" evidence="2">
    <location>
        <begin position="99"/>
        <end position="116"/>
    </location>
</feature>
<dbReference type="Proteomes" id="UP000007431">
    <property type="component" value="Unassembled WGS sequence"/>
</dbReference>
<dbReference type="AlphaFoldDB" id="D8PTF9"/>
<feature type="transmembrane region" description="Helical" evidence="2">
    <location>
        <begin position="136"/>
        <end position="158"/>
    </location>
</feature>
<proteinExistence type="predicted"/>
<evidence type="ECO:0000313" key="4">
    <source>
        <dbReference type="EMBL" id="EFJ01312.1"/>
    </source>
</evidence>
<keyword evidence="5" id="KW-1185">Reference proteome</keyword>
<gene>
    <name evidence="4" type="ORF">SCHCODRAFT_14577</name>
</gene>
<feature type="transmembrane region" description="Helical" evidence="2">
    <location>
        <begin position="203"/>
        <end position="220"/>
    </location>
</feature>
<organism evidence="5">
    <name type="scientific">Schizophyllum commune (strain H4-8 / FGSC 9210)</name>
    <name type="common">Split gill fungus</name>
    <dbReference type="NCBI Taxonomy" id="578458"/>
    <lineage>
        <taxon>Eukaryota</taxon>
        <taxon>Fungi</taxon>
        <taxon>Dikarya</taxon>
        <taxon>Basidiomycota</taxon>
        <taxon>Agaricomycotina</taxon>
        <taxon>Agaricomycetes</taxon>
        <taxon>Agaricomycetidae</taxon>
        <taxon>Agaricales</taxon>
        <taxon>Schizophyllaceae</taxon>
        <taxon>Schizophyllum</taxon>
    </lineage>
</organism>
<feature type="transmembrane region" description="Helical" evidence="2">
    <location>
        <begin position="170"/>
        <end position="197"/>
    </location>
</feature>
<evidence type="ECO:0000256" key="2">
    <source>
        <dbReference type="SAM" id="Phobius"/>
    </source>
</evidence>
<dbReference type="VEuPathDB" id="FungiDB:SCHCODRAFT_02604797"/>
<feature type="transmembrane region" description="Helical" evidence="2">
    <location>
        <begin position="69"/>
        <end position="87"/>
    </location>
</feature>
<dbReference type="PANTHER" id="PTHR40465:SF1">
    <property type="entry name" value="DUF6534 DOMAIN-CONTAINING PROTEIN"/>
    <property type="match status" value="1"/>
</dbReference>
<protein>
    <recommendedName>
        <fullName evidence="3">DUF6534 domain-containing protein</fullName>
    </recommendedName>
</protein>
<feature type="region of interest" description="Disordered" evidence="1">
    <location>
        <begin position="237"/>
        <end position="258"/>
    </location>
</feature>
<feature type="transmembrane region" description="Helical" evidence="2">
    <location>
        <begin position="26"/>
        <end position="49"/>
    </location>
</feature>
<dbReference type="PANTHER" id="PTHR40465">
    <property type="entry name" value="CHROMOSOME 1, WHOLE GENOME SHOTGUN SEQUENCE"/>
    <property type="match status" value="1"/>
</dbReference>
<sequence length="287" mass="32144">MAPTALDLTLLQGWHYYRVYARKDSWVYKGLVIFILVFDTVQQGMFAFYWYCVTNHGNSLALGQLEGTLAYQVLFVGLLAFVVQLFYCHRVYRLSHGNYYVTALLIASAISAFIFSVRCAQMSTFAELPAIKNINIAINITSAATDVLISISMIFCLQQSKTGFKRSNDVLNRLIVFTFNTGLPTSFTALWCCIAINVWPDTFIYMLTFFLVTNCLMVTLNSREHIQQSLAGGHSDSYALSSRDRSGPRLQGTGASTGAIAVRIDTSQQMDGLDDYKQHPSESQFKS</sequence>
<dbReference type="InParanoid" id="D8PTF9"/>